<accession>L9KKC8</accession>
<evidence type="ECO:0000313" key="14">
    <source>
        <dbReference type="EMBL" id="ELW63203.1"/>
    </source>
</evidence>
<dbReference type="EMBL" id="KB320791">
    <property type="protein sequence ID" value="ELW63203.1"/>
    <property type="molecule type" value="Genomic_DNA"/>
</dbReference>
<dbReference type="InterPro" id="IPR011012">
    <property type="entry name" value="Longin-like_dom_sf"/>
</dbReference>
<keyword evidence="3" id="KW-0813">Transport</keyword>
<evidence type="ECO:0000256" key="7">
    <source>
        <dbReference type="ARBA" id="ARBA00062526"/>
    </source>
</evidence>
<comment type="similarity">
    <text evidence="2">Belongs to the adaptor complexes small subunit family.</text>
</comment>
<evidence type="ECO:0000256" key="10">
    <source>
        <dbReference type="ARBA" id="ARBA00080250"/>
    </source>
</evidence>
<evidence type="ECO:0000256" key="12">
    <source>
        <dbReference type="ARBA" id="ARBA00084051"/>
    </source>
</evidence>
<comment type="subcellular location">
    <subcellularLocation>
        <location evidence="1">Endomembrane system</location>
        <topology evidence="1">Peripheral membrane protein</topology>
    </subcellularLocation>
</comment>
<feature type="domain" description="AP complex mu/sigma subunit" evidence="13">
    <location>
        <begin position="40"/>
        <end position="139"/>
    </location>
</feature>
<evidence type="ECO:0000256" key="8">
    <source>
        <dbReference type="ARBA" id="ARBA00072582"/>
    </source>
</evidence>
<dbReference type="GO" id="GO:0015031">
    <property type="term" value="P:protein transport"/>
    <property type="evidence" value="ECO:0007669"/>
    <property type="project" value="UniProtKB-KW"/>
</dbReference>
<dbReference type="InterPro" id="IPR022775">
    <property type="entry name" value="AP_mu_sigma_su"/>
</dbReference>
<dbReference type="Gene3D" id="3.30.450.60">
    <property type="match status" value="1"/>
</dbReference>
<evidence type="ECO:0000256" key="4">
    <source>
        <dbReference type="ARBA" id="ARBA00022927"/>
    </source>
</evidence>
<gene>
    <name evidence="14" type="ORF">TREES_T100010727</name>
</gene>
<proteinExistence type="inferred from homology"/>
<keyword evidence="15" id="KW-1185">Reference proteome</keyword>
<dbReference type="PANTHER" id="PTHR11753">
    <property type="entry name" value="ADAPTOR COMPLEXES SMALL SUBUNIT FAMILY"/>
    <property type="match status" value="1"/>
</dbReference>
<comment type="subunit">
    <text evidence="7">Adaptor protein complex 4 (AP-4) is a heterotetramer composed of two large adaptins (epsilon-type subunit AP4E1 and beta-type subunit AP4B1), a medium adaptin (mu-type subunit AP4M1) and a small adaptin (sigma-type AP4S1).</text>
</comment>
<dbReference type="InParanoid" id="L9KKC8"/>
<comment type="function">
    <text evidence="6">Component of the adaptor protein complex 4 (AP-4). Adaptor protein complexes are vesicle coat components involved both in vesicle formation and cargo selection. They control the vesicular transport of proteins in different trafficking pathways. AP-4 forms a non clathrin-associated coat on vesicles departing the trans-Golgi network (TGN) and may be involved in the targeting of proteins from the trans-Golgi network (TGN) to the endosomal-lysosomal system. It is also involved in protein sorting to the basolateral membrane in epithelial cells and the proper asymmetric localization of somatodendritic proteins in neurons. AP-4 is involved in the recognition and binding of tyrosine-based sorting signals found in the cytoplasmic part of cargos, but may also recognize other types of sorting signal.</text>
</comment>
<keyword evidence="4" id="KW-0653">Protein transport</keyword>
<dbReference type="STRING" id="246437.L9KKC8"/>
<evidence type="ECO:0000256" key="3">
    <source>
        <dbReference type="ARBA" id="ARBA00022448"/>
    </source>
</evidence>
<dbReference type="GO" id="GO:0012505">
    <property type="term" value="C:endomembrane system"/>
    <property type="evidence" value="ECO:0007669"/>
    <property type="project" value="UniProtKB-SubCell"/>
</dbReference>
<organism evidence="14 15">
    <name type="scientific">Tupaia chinensis</name>
    <name type="common">Chinese tree shrew</name>
    <name type="synonym">Tupaia belangeri chinensis</name>
    <dbReference type="NCBI Taxonomy" id="246437"/>
    <lineage>
        <taxon>Eukaryota</taxon>
        <taxon>Metazoa</taxon>
        <taxon>Chordata</taxon>
        <taxon>Craniata</taxon>
        <taxon>Vertebrata</taxon>
        <taxon>Euteleostomi</taxon>
        <taxon>Mammalia</taxon>
        <taxon>Eutheria</taxon>
        <taxon>Euarchontoglires</taxon>
        <taxon>Scandentia</taxon>
        <taxon>Tupaiidae</taxon>
        <taxon>Tupaia</taxon>
    </lineage>
</organism>
<dbReference type="Proteomes" id="UP000011518">
    <property type="component" value="Unassembled WGS sequence"/>
</dbReference>
<evidence type="ECO:0000256" key="11">
    <source>
        <dbReference type="ARBA" id="ARBA00083006"/>
    </source>
</evidence>
<evidence type="ECO:0000256" key="5">
    <source>
        <dbReference type="ARBA" id="ARBA00023136"/>
    </source>
</evidence>
<name>L9KKC8_TUPCH</name>
<dbReference type="FunFam" id="3.30.450.60:FF:000010">
    <property type="entry name" value="AP complex subunit sigma"/>
    <property type="match status" value="1"/>
</dbReference>
<dbReference type="SUPFAM" id="SSF64356">
    <property type="entry name" value="SNARE-like"/>
    <property type="match status" value="1"/>
</dbReference>
<sequence length="283" mass="32562">MLGPALYNWVFGIVVRFQLQPSLAITFQLYLEKYWSEKNMIKFFLMVNKQGQTRLSKYYEHVDINKRTLLETEVIKSCLSRSSEQCSFIEYKDFKLIYRQYAALFIVVGVNDSENEMAIYEFIHNFVEVLDEYFSRVYALVAHKPNQGVTNSWTLTLKESHDSRGKSAFRPLPHIGFGLWFPHIVPESCMIMSGFEPDTQMAGGHMPIVQSDLTKQLVFPGCWEILTCRRSLSLQYVAVSGWYDSAVNSGLNVKTVGQLLKGTSELQIIYSPKMEKSSEQLDP</sequence>
<keyword evidence="5" id="KW-0472">Membrane</keyword>
<dbReference type="Pfam" id="PF01217">
    <property type="entry name" value="Clat_adaptor_s"/>
    <property type="match status" value="1"/>
</dbReference>
<dbReference type="eggNOG" id="KOG0934">
    <property type="taxonomic scope" value="Eukaryota"/>
</dbReference>
<evidence type="ECO:0000256" key="2">
    <source>
        <dbReference type="ARBA" id="ARBA00006972"/>
    </source>
</evidence>
<protein>
    <recommendedName>
        <fullName evidence="8">AP-4 complex subunit sigma-1</fullName>
    </recommendedName>
    <alternativeName>
        <fullName evidence="12">AP-4 adaptor complex subunit sigma-1</fullName>
    </alternativeName>
    <alternativeName>
        <fullName evidence="10">Adaptor-related protein complex 4 subunit sigma-1</fullName>
    </alternativeName>
    <alternativeName>
        <fullName evidence="11">Sigma-1 subunit of AP-4</fullName>
    </alternativeName>
    <alternativeName>
        <fullName evidence="9">Sigma-4-adaptin</fullName>
    </alternativeName>
</protein>
<evidence type="ECO:0000259" key="13">
    <source>
        <dbReference type="Pfam" id="PF01217"/>
    </source>
</evidence>
<dbReference type="InterPro" id="IPR016635">
    <property type="entry name" value="AP_complex_ssu"/>
</dbReference>
<evidence type="ECO:0000256" key="6">
    <source>
        <dbReference type="ARBA" id="ARBA00053594"/>
    </source>
</evidence>
<reference evidence="15" key="1">
    <citation type="submission" date="2012-07" db="EMBL/GenBank/DDBJ databases">
        <title>Genome of the Chinese tree shrew, a rising model animal genetically related to primates.</title>
        <authorList>
            <person name="Zhang G."/>
            <person name="Fan Y."/>
            <person name="Yao Y."/>
            <person name="Huang Z."/>
        </authorList>
    </citation>
    <scope>NUCLEOTIDE SEQUENCE [LARGE SCALE GENOMIC DNA]</scope>
</reference>
<evidence type="ECO:0000256" key="9">
    <source>
        <dbReference type="ARBA" id="ARBA00075503"/>
    </source>
</evidence>
<reference evidence="15" key="2">
    <citation type="journal article" date="2013" name="Nat. Commun.">
        <title>Genome of the Chinese tree shrew.</title>
        <authorList>
            <person name="Fan Y."/>
            <person name="Huang Z.Y."/>
            <person name="Cao C.C."/>
            <person name="Chen C.S."/>
            <person name="Chen Y.X."/>
            <person name="Fan D.D."/>
            <person name="He J."/>
            <person name="Hou H.L."/>
            <person name="Hu L."/>
            <person name="Hu X.T."/>
            <person name="Jiang X.T."/>
            <person name="Lai R."/>
            <person name="Lang Y.S."/>
            <person name="Liang B."/>
            <person name="Liao S.G."/>
            <person name="Mu D."/>
            <person name="Ma Y.Y."/>
            <person name="Niu Y.Y."/>
            <person name="Sun X.Q."/>
            <person name="Xia J.Q."/>
            <person name="Xiao J."/>
            <person name="Xiong Z.Q."/>
            <person name="Xu L."/>
            <person name="Yang L."/>
            <person name="Zhang Y."/>
            <person name="Zhao W."/>
            <person name="Zhao X.D."/>
            <person name="Zheng Y.T."/>
            <person name="Zhou J.M."/>
            <person name="Zhu Y.B."/>
            <person name="Zhang G.J."/>
            <person name="Wang J."/>
            <person name="Yao Y.G."/>
        </authorList>
    </citation>
    <scope>NUCLEOTIDE SEQUENCE [LARGE SCALE GENOMIC DNA]</scope>
</reference>
<dbReference type="AlphaFoldDB" id="L9KKC8"/>
<evidence type="ECO:0000256" key="1">
    <source>
        <dbReference type="ARBA" id="ARBA00004184"/>
    </source>
</evidence>
<evidence type="ECO:0000313" key="15">
    <source>
        <dbReference type="Proteomes" id="UP000011518"/>
    </source>
</evidence>
<dbReference type="GO" id="GO:0005737">
    <property type="term" value="C:cytoplasm"/>
    <property type="evidence" value="ECO:0007669"/>
    <property type="project" value="UniProtKB-ARBA"/>
</dbReference>